<protein>
    <submittedName>
        <fullName evidence="10">Concanavalin A-like lectin/glucanase</fullName>
    </submittedName>
</protein>
<dbReference type="PANTHER" id="PTHR12223:SF28">
    <property type="entry name" value="LECTIN, MANNOSE BINDING 1 LIKE"/>
    <property type="match status" value="1"/>
</dbReference>
<dbReference type="SUPFAM" id="SSF49899">
    <property type="entry name" value="Concanavalin A-like lectins/glucanases"/>
    <property type="match status" value="1"/>
</dbReference>
<gene>
    <name evidence="10" type="ORF">P171DRAFT_267363</name>
</gene>
<dbReference type="GO" id="GO:0005537">
    <property type="term" value="F:D-mannose binding"/>
    <property type="evidence" value="ECO:0007669"/>
    <property type="project" value="TreeGrafter"/>
</dbReference>
<evidence type="ECO:0000256" key="4">
    <source>
        <dbReference type="ARBA" id="ARBA00022989"/>
    </source>
</evidence>
<dbReference type="GO" id="GO:0006888">
    <property type="term" value="P:endoplasmic reticulum to Golgi vesicle-mediated transport"/>
    <property type="evidence" value="ECO:0007669"/>
    <property type="project" value="TreeGrafter"/>
</dbReference>
<feature type="transmembrane region" description="Helical" evidence="7">
    <location>
        <begin position="438"/>
        <end position="456"/>
    </location>
</feature>
<dbReference type="Pfam" id="PF03388">
    <property type="entry name" value="Lectin_leg-like"/>
    <property type="match status" value="1"/>
</dbReference>
<keyword evidence="5 7" id="KW-0472">Membrane</keyword>
<dbReference type="Gene3D" id="2.60.120.200">
    <property type="match status" value="1"/>
</dbReference>
<feature type="compositionally biased region" description="Low complexity" evidence="6">
    <location>
        <begin position="255"/>
        <end position="282"/>
    </location>
</feature>
<comment type="subcellular location">
    <subcellularLocation>
        <location evidence="1">Membrane</location>
        <topology evidence="1">Single-pass type I membrane protein</topology>
    </subcellularLocation>
</comment>
<evidence type="ECO:0000256" key="8">
    <source>
        <dbReference type="SAM" id="SignalP"/>
    </source>
</evidence>
<dbReference type="GO" id="GO:0005789">
    <property type="term" value="C:endoplasmic reticulum membrane"/>
    <property type="evidence" value="ECO:0007669"/>
    <property type="project" value="TreeGrafter"/>
</dbReference>
<evidence type="ECO:0000256" key="1">
    <source>
        <dbReference type="ARBA" id="ARBA00004479"/>
    </source>
</evidence>
<evidence type="ECO:0000256" key="3">
    <source>
        <dbReference type="ARBA" id="ARBA00022729"/>
    </source>
</evidence>
<comment type="caution">
    <text evidence="10">The sequence shown here is derived from an EMBL/GenBank/DDBJ whole genome shotgun (WGS) entry which is preliminary data.</text>
</comment>
<evidence type="ECO:0000256" key="7">
    <source>
        <dbReference type="SAM" id="Phobius"/>
    </source>
</evidence>
<name>A0A9P4PKC8_9PLEO</name>
<dbReference type="InterPro" id="IPR051136">
    <property type="entry name" value="Intracellular_Lectin-GPT"/>
</dbReference>
<dbReference type="GO" id="GO:0005793">
    <property type="term" value="C:endoplasmic reticulum-Golgi intermediate compartment"/>
    <property type="evidence" value="ECO:0007669"/>
    <property type="project" value="TreeGrafter"/>
</dbReference>
<feature type="region of interest" description="Disordered" evidence="6">
    <location>
        <begin position="246"/>
        <end position="290"/>
    </location>
</feature>
<dbReference type="PROSITE" id="PS51328">
    <property type="entry name" value="L_LECTIN_LIKE"/>
    <property type="match status" value="1"/>
</dbReference>
<keyword evidence="11" id="KW-1185">Reference proteome</keyword>
<dbReference type="Proteomes" id="UP000799764">
    <property type="component" value="Unassembled WGS sequence"/>
</dbReference>
<evidence type="ECO:0000313" key="11">
    <source>
        <dbReference type="Proteomes" id="UP000799764"/>
    </source>
</evidence>
<reference evidence="10" key="1">
    <citation type="journal article" date="2020" name="Stud. Mycol.">
        <title>101 Dothideomycetes genomes: a test case for predicting lifestyles and emergence of pathogens.</title>
        <authorList>
            <person name="Haridas S."/>
            <person name="Albert R."/>
            <person name="Binder M."/>
            <person name="Bloem J."/>
            <person name="Labutti K."/>
            <person name="Salamov A."/>
            <person name="Andreopoulos B."/>
            <person name="Baker S."/>
            <person name="Barry K."/>
            <person name="Bills G."/>
            <person name="Bluhm B."/>
            <person name="Cannon C."/>
            <person name="Castanera R."/>
            <person name="Culley D."/>
            <person name="Daum C."/>
            <person name="Ezra D."/>
            <person name="Gonzalez J."/>
            <person name="Henrissat B."/>
            <person name="Kuo A."/>
            <person name="Liang C."/>
            <person name="Lipzen A."/>
            <person name="Lutzoni F."/>
            <person name="Magnuson J."/>
            <person name="Mondo S."/>
            <person name="Nolan M."/>
            <person name="Ohm R."/>
            <person name="Pangilinan J."/>
            <person name="Park H.-J."/>
            <person name="Ramirez L."/>
            <person name="Alfaro M."/>
            <person name="Sun H."/>
            <person name="Tritt A."/>
            <person name="Yoshinaga Y."/>
            <person name="Zwiers L.-H."/>
            <person name="Turgeon B."/>
            <person name="Goodwin S."/>
            <person name="Spatafora J."/>
            <person name="Crous P."/>
            <person name="Grigoriev I."/>
        </authorList>
    </citation>
    <scope>NUCLEOTIDE SEQUENCE</scope>
    <source>
        <strain evidence="10">CBS 690.94</strain>
    </source>
</reference>
<dbReference type="AlphaFoldDB" id="A0A9P4PKC8"/>
<dbReference type="GO" id="GO:0000139">
    <property type="term" value="C:Golgi membrane"/>
    <property type="evidence" value="ECO:0007669"/>
    <property type="project" value="TreeGrafter"/>
</dbReference>
<dbReference type="EMBL" id="MU001499">
    <property type="protein sequence ID" value="KAF2445542.1"/>
    <property type="molecule type" value="Genomic_DNA"/>
</dbReference>
<evidence type="ECO:0000259" key="9">
    <source>
        <dbReference type="PROSITE" id="PS51328"/>
    </source>
</evidence>
<evidence type="ECO:0000256" key="2">
    <source>
        <dbReference type="ARBA" id="ARBA00022692"/>
    </source>
</evidence>
<feature type="domain" description="L-type lectin-like" evidence="9">
    <location>
        <begin position="31"/>
        <end position="243"/>
    </location>
</feature>
<keyword evidence="2 7" id="KW-0812">Transmembrane</keyword>
<dbReference type="InterPro" id="IPR013320">
    <property type="entry name" value="ConA-like_dom_sf"/>
</dbReference>
<sequence length="468" mass="52587">MHLNSRTLKAIAWSTLALSTANAQYIIDNLSFGQKAGEPISPNLRGIPHYSAKGLGWDIEILSDRAVLTPPWPGNKRGALWSEDPLHHAGDWNAELHFRAAGMDRGGGNLQLWYTKESQKNEPPASLYTAPKFDGLVLVVDQYEGRGGSVRGFLNGGDIDFKVHHDLDQLAFGQCNYAYRNLGRFSVLKMSQANGKFDVTVDGNPCFSTDKVRLPAGYHFGISASSAENPDSFEVQKFLVSTTNAHTREEPGSHQNQAAQNPNQQQQQQQQQQQGQTQQQNVQPPPRVHGNWLQRTQEQNKPLDPNIPQMVEDVFAANIKSQQDQFGDLHNRLQILNHKIDGLYDLLEKVIADNDQRFDQLMGRITPMHDQISATMRNVEKVERTTMETLRDLESKDFKDLLNSVHRSIERGQSAMSANIPAAISDIVDKGRPSMTSFFFVVVVVQVLVLCAYQLYKKRRNSAPKKYL</sequence>
<proteinExistence type="predicted"/>
<dbReference type="GO" id="GO:0030134">
    <property type="term" value="C:COPII-coated ER to Golgi transport vesicle"/>
    <property type="evidence" value="ECO:0007669"/>
    <property type="project" value="TreeGrafter"/>
</dbReference>
<dbReference type="OrthoDB" id="10265193at2759"/>
<feature type="signal peptide" evidence="8">
    <location>
        <begin position="1"/>
        <end position="23"/>
    </location>
</feature>
<dbReference type="PANTHER" id="PTHR12223">
    <property type="entry name" value="VESICULAR MANNOSE-BINDING LECTIN"/>
    <property type="match status" value="1"/>
</dbReference>
<evidence type="ECO:0000256" key="5">
    <source>
        <dbReference type="ARBA" id="ARBA00023136"/>
    </source>
</evidence>
<organism evidence="10 11">
    <name type="scientific">Karstenula rhodostoma CBS 690.94</name>
    <dbReference type="NCBI Taxonomy" id="1392251"/>
    <lineage>
        <taxon>Eukaryota</taxon>
        <taxon>Fungi</taxon>
        <taxon>Dikarya</taxon>
        <taxon>Ascomycota</taxon>
        <taxon>Pezizomycotina</taxon>
        <taxon>Dothideomycetes</taxon>
        <taxon>Pleosporomycetidae</taxon>
        <taxon>Pleosporales</taxon>
        <taxon>Massarineae</taxon>
        <taxon>Didymosphaeriaceae</taxon>
        <taxon>Karstenula</taxon>
    </lineage>
</organism>
<keyword evidence="4 7" id="KW-1133">Transmembrane helix</keyword>
<feature type="chain" id="PRO_5040282692" evidence="8">
    <location>
        <begin position="24"/>
        <end position="468"/>
    </location>
</feature>
<accession>A0A9P4PKC8</accession>
<evidence type="ECO:0000256" key="6">
    <source>
        <dbReference type="SAM" id="MobiDB-lite"/>
    </source>
</evidence>
<dbReference type="InterPro" id="IPR005052">
    <property type="entry name" value="Lectin_leg"/>
</dbReference>
<evidence type="ECO:0000313" key="10">
    <source>
        <dbReference type="EMBL" id="KAF2445542.1"/>
    </source>
</evidence>
<keyword evidence="3 8" id="KW-0732">Signal</keyword>